<evidence type="ECO:0008006" key="3">
    <source>
        <dbReference type="Google" id="ProtNLM"/>
    </source>
</evidence>
<feature type="region of interest" description="Disordered" evidence="1">
    <location>
        <begin position="131"/>
        <end position="225"/>
    </location>
</feature>
<dbReference type="SUPFAM" id="SSF52540">
    <property type="entry name" value="P-loop containing nucleoside triphosphate hydrolases"/>
    <property type="match status" value="1"/>
</dbReference>
<dbReference type="Pfam" id="PF13671">
    <property type="entry name" value="AAA_33"/>
    <property type="match status" value="1"/>
</dbReference>
<dbReference type="GO" id="GO:0005634">
    <property type="term" value="C:nucleus"/>
    <property type="evidence" value="ECO:0007669"/>
    <property type="project" value="InterPro"/>
</dbReference>
<proteinExistence type="predicted"/>
<reference evidence="2" key="1">
    <citation type="submission" date="2016-01" db="EMBL/GenBank/DDBJ databases">
        <title>Reference transcriptome for the parasite Schistocephalus solidus: insights into the molecular evolution of parasitism.</title>
        <authorList>
            <person name="Hebert F.O."/>
            <person name="Grambauer S."/>
            <person name="Barber I."/>
            <person name="Landry C.R."/>
            <person name="Aubin-Horth N."/>
        </authorList>
    </citation>
    <scope>NUCLEOTIDE SEQUENCE</scope>
</reference>
<evidence type="ECO:0000256" key="1">
    <source>
        <dbReference type="SAM" id="MobiDB-lite"/>
    </source>
</evidence>
<feature type="compositionally biased region" description="Polar residues" evidence="1">
    <location>
        <begin position="207"/>
        <end position="221"/>
    </location>
</feature>
<dbReference type="GO" id="GO:0032204">
    <property type="term" value="P:regulation of telomere maintenance"/>
    <property type="evidence" value="ECO:0007669"/>
    <property type="project" value="TreeGrafter"/>
</dbReference>
<dbReference type="PANTHER" id="PTHR13413:SF0">
    <property type="entry name" value="YLP MOTIF-CONTAINING PROTEIN 1"/>
    <property type="match status" value="1"/>
</dbReference>
<organism evidence="2">
    <name type="scientific">Schistocephalus solidus</name>
    <name type="common">Tapeworm</name>
    <dbReference type="NCBI Taxonomy" id="70667"/>
    <lineage>
        <taxon>Eukaryota</taxon>
        <taxon>Metazoa</taxon>
        <taxon>Spiralia</taxon>
        <taxon>Lophotrochozoa</taxon>
        <taxon>Platyhelminthes</taxon>
        <taxon>Cestoda</taxon>
        <taxon>Eucestoda</taxon>
        <taxon>Diphyllobothriidea</taxon>
        <taxon>Diphyllobothriidae</taxon>
        <taxon>Schistocephalus</taxon>
    </lineage>
</organism>
<name>A0A0X3NKW1_SCHSO</name>
<feature type="compositionally biased region" description="Basic and acidic residues" evidence="1">
    <location>
        <begin position="147"/>
        <end position="157"/>
    </location>
</feature>
<accession>A0A0X3NKW1</accession>
<dbReference type="InterPro" id="IPR026314">
    <property type="entry name" value="YLP_motif_con_p1"/>
</dbReference>
<dbReference type="Gene3D" id="3.40.50.300">
    <property type="entry name" value="P-loop containing nucleotide triphosphate hydrolases"/>
    <property type="match status" value="1"/>
</dbReference>
<sequence>KDRLTVLTSLVVWSHAKMHRNHCNPEFDVFGSRQPTLGPYRSFHQPPNYYPRQHMSAINTRDAPPYRTPPDRVELTPSVGYNERHDRPFIGAEWEQTYPSIPKNHPDYRFPVPERRNELWGEDSRVSEANCYPSYPHNPQGTYYSQQHDEWREDPRSRLRPPSPPLPRDGQRPPDSLRSGPQHVNRAEWNRPRPHRSSPEVYVPGFNSRSIPNDNQPSRSNYRPEPAFYSSRRQQYFDSGGHSQNLSEPQHTSSAIFYSNDEWVAVPQSRCRSRSPVRYPPGNPAEISLMPTGALPTDRVDYDHQSTPHLPPLMPPPSRLSHFPGRQQVEPVPPSNRPQALIPAAASERIASETLLALPGRKSRPPRLMFILRGLPGSGKSTLARLIKSKEAQAVAEESQEATVRVLSIDDFFMTEPDDSDVTTYVYEKEMETLYQKELVKLVCRQMDDGFFNFLIVDAVNQRVSEIEELAAQARVRNFQVYVIEVAANVSTCIRRSEGRRSKEDIMQIHANWEPTPSRFVLVDANSLQQEISSEEVEMDSDSENVEGESDEPLRSAQTAAEPKGLPAVDNEDEESLSEALSWGMMRSKWDREDNADRIERLDGLKRRLIHHSASSDLLSMSDYLKESERQFPARQPGIKRVTWADVEALRSKNRRRELGFVVGQSSSNLAADANDDLTASEALVQVKFF</sequence>
<evidence type="ECO:0000313" key="2">
    <source>
        <dbReference type="EMBL" id="JAP40265.1"/>
    </source>
</evidence>
<protein>
    <recommendedName>
        <fullName evidence="3">YLP motif-containing protein 1</fullName>
    </recommendedName>
</protein>
<feature type="non-terminal residue" evidence="2">
    <location>
        <position position="1"/>
    </location>
</feature>
<feature type="region of interest" description="Disordered" evidence="1">
    <location>
        <begin position="534"/>
        <end position="574"/>
    </location>
</feature>
<gene>
    <name evidence="2" type="ORF">TR117421</name>
</gene>
<dbReference type="EMBL" id="GEEE01022960">
    <property type="protein sequence ID" value="JAP40265.1"/>
    <property type="molecule type" value="Transcribed_RNA"/>
</dbReference>
<dbReference type="AlphaFoldDB" id="A0A0X3NKW1"/>
<dbReference type="PANTHER" id="PTHR13413">
    <property type="entry name" value="YLP MOTIF CONTAINING PROTEIN NUCLEAR PROTEIN ZAP"/>
    <property type="match status" value="1"/>
</dbReference>
<feature type="compositionally biased region" description="Acidic residues" evidence="1">
    <location>
        <begin position="534"/>
        <end position="551"/>
    </location>
</feature>
<feature type="compositionally biased region" description="Polar residues" evidence="1">
    <location>
        <begin position="137"/>
        <end position="146"/>
    </location>
</feature>
<dbReference type="InterPro" id="IPR027417">
    <property type="entry name" value="P-loop_NTPase"/>
</dbReference>